<dbReference type="Gene3D" id="3.20.20.60">
    <property type="entry name" value="Phosphoenolpyruvate-binding domains"/>
    <property type="match status" value="1"/>
</dbReference>
<dbReference type="GO" id="GO:0016833">
    <property type="term" value="F:oxo-acid-lyase activity"/>
    <property type="evidence" value="ECO:0007669"/>
    <property type="project" value="UniProtKB-ARBA"/>
</dbReference>
<dbReference type="InterPro" id="IPR040442">
    <property type="entry name" value="Pyrv_kinase-like_dom_sf"/>
</dbReference>
<accession>A0A5C4MJG8</accession>
<dbReference type="InterPro" id="IPR039556">
    <property type="entry name" value="ICL/PEPM"/>
</dbReference>
<proteinExistence type="predicted"/>
<comment type="caution">
    <text evidence="1">The sequence shown here is derived from an EMBL/GenBank/DDBJ whole genome shotgun (WGS) entry which is preliminary data.</text>
</comment>
<gene>
    <name evidence="1" type="ORF">FHE65_14700</name>
</gene>
<sequence>MTLGTAPAATLRAFLAGDEVVHLPGVYDAVTARLAVASGARAACLSGAVASAVGLGLPDLGFVHGSQIAARARDVVPSLDGVPLLADADTGYGNALQARHTTRVYAAAGIAGLHLEDQVAPKRCGHMTGKAVVGLEEAAGRVRAAVEAGTDMVVVARTDALSVEGLDAVVARARAFAAAGADAVFVEGAGVDALAEVSAALDGRVPLVMNRSEAAGAVEGPATGNPSDETLAALGVRLVIHPVSALLAAARAVAETYAAIARTGHAGAVPRMAWDDLTQLVGLDDQLVLEAAYAEEVAAR</sequence>
<dbReference type="PANTHER" id="PTHR42905:SF2">
    <property type="entry name" value="PHOSPHOENOLPYRUVATE CARBOXYLASE FAMILY PROTEIN"/>
    <property type="match status" value="1"/>
</dbReference>
<dbReference type="PANTHER" id="PTHR42905">
    <property type="entry name" value="PHOSPHOENOLPYRUVATE CARBOXYLASE"/>
    <property type="match status" value="1"/>
</dbReference>
<dbReference type="InterPro" id="IPR018523">
    <property type="entry name" value="Isocitrate_lyase_ph_CS"/>
</dbReference>
<protein>
    <submittedName>
        <fullName evidence="1">Methylisocitrate lyase</fullName>
    </submittedName>
</protein>
<reference evidence="1 2" key="1">
    <citation type="submission" date="2019-05" db="EMBL/GenBank/DDBJ databases">
        <title>Mumia sp. nov., isolated from the intestinal contents of plateau pika (Ochotona curzoniae) in the Qinghai-Tibet plateau of China.</title>
        <authorList>
            <person name="Tian Z."/>
        </authorList>
    </citation>
    <scope>NUCLEOTIDE SEQUENCE [LARGE SCALE GENOMIC DNA]</scope>
    <source>
        <strain evidence="2">527</strain>
    </source>
</reference>
<dbReference type="OrthoDB" id="8629576at2"/>
<dbReference type="Pfam" id="PF13714">
    <property type="entry name" value="PEP_mutase"/>
    <property type="match status" value="1"/>
</dbReference>
<dbReference type="CDD" id="cd00377">
    <property type="entry name" value="ICL_PEPM"/>
    <property type="match status" value="1"/>
</dbReference>
<evidence type="ECO:0000313" key="2">
    <source>
        <dbReference type="Proteomes" id="UP000306740"/>
    </source>
</evidence>
<dbReference type="AlphaFoldDB" id="A0A5C4MJG8"/>
<dbReference type="SUPFAM" id="SSF51621">
    <property type="entry name" value="Phosphoenolpyruvate/pyruvate domain"/>
    <property type="match status" value="1"/>
</dbReference>
<name>A0A5C4MJG8_9ACTN</name>
<evidence type="ECO:0000313" key="1">
    <source>
        <dbReference type="EMBL" id="TNC45347.1"/>
    </source>
</evidence>
<dbReference type="RefSeq" id="WP_139088262.1">
    <property type="nucleotide sequence ID" value="NZ_VDFR01000066.1"/>
</dbReference>
<dbReference type="InterPro" id="IPR015813">
    <property type="entry name" value="Pyrv/PenolPyrv_kinase-like_dom"/>
</dbReference>
<dbReference type="PROSITE" id="PS00161">
    <property type="entry name" value="ISOCITRATE_LYASE"/>
    <property type="match status" value="1"/>
</dbReference>
<organism evidence="1 2">
    <name type="scientific">Mumia zhuanghuii</name>
    <dbReference type="NCBI Taxonomy" id="2585211"/>
    <lineage>
        <taxon>Bacteria</taxon>
        <taxon>Bacillati</taxon>
        <taxon>Actinomycetota</taxon>
        <taxon>Actinomycetes</taxon>
        <taxon>Propionibacteriales</taxon>
        <taxon>Nocardioidaceae</taxon>
        <taxon>Mumia</taxon>
    </lineage>
</organism>
<dbReference type="EMBL" id="VDFR01000066">
    <property type="protein sequence ID" value="TNC45347.1"/>
    <property type="molecule type" value="Genomic_DNA"/>
</dbReference>
<dbReference type="Proteomes" id="UP000306740">
    <property type="component" value="Unassembled WGS sequence"/>
</dbReference>
<keyword evidence="1" id="KW-0456">Lyase</keyword>